<dbReference type="EMBL" id="PGVA01000054">
    <property type="protein sequence ID" value="PLR80348.1"/>
    <property type="molecule type" value="Genomic_DNA"/>
</dbReference>
<feature type="domain" description="Glycosyltransferase subfamily 4-like N-terminal" evidence="2">
    <location>
        <begin position="148"/>
        <end position="209"/>
    </location>
</feature>
<dbReference type="Proteomes" id="UP000234951">
    <property type="component" value="Unassembled WGS sequence"/>
</dbReference>
<accession>A0A2N5GHV4</accession>
<dbReference type="PANTHER" id="PTHR46401">
    <property type="entry name" value="GLYCOSYLTRANSFERASE WBBK-RELATED"/>
    <property type="match status" value="1"/>
</dbReference>
<keyword evidence="6" id="KW-1185">Reference proteome</keyword>
<dbReference type="PANTHER" id="PTHR46401:SF2">
    <property type="entry name" value="GLYCOSYLTRANSFERASE WBBK-RELATED"/>
    <property type="match status" value="1"/>
</dbReference>
<reference evidence="3 5" key="1">
    <citation type="submission" date="2017-11" db="EMBL/GenBank/DDBJ databases">
        <title>Comparitive Functional Genomics of Dry Heat Resistant strains isolated from the Viking Spacecraft.</title>
        <authorList>
            <person name="Seuylemezian A."/>
            <person name="Cooper K."/>
            <person name="Vaishampayan P."/>
        </authorList>
    </citation>
    <scope>NUCLEOTIDE SEQUENCE [LARGE SCALE GENOMIC DNA]</scope>
    <source>
        <strain evidence="3 5">M4.6</strain>
    </source>
</reference>
<evidence type="ECO:0000259" key="2">
    <source>
        <dbReference type="Pfam" id="PF13439"/>
    </source>
</evidence>
<reference evidence="4 6" key="2">
    <citation type="submission" date="2017-12" db="EMBL/GenBank/DDBJ databases">
        <title>Comparative Functional Genomics of Dry Heat Resistant strains isolated from the Viking Spacecraft.</title>
        <authorList>
            <person name="Seuylemezian A."/>
            <person name="Cooper K."/>
            <person name="Vaishampayan P."/>
        </authorList>
    </citation>
    <scope>NUCLEOTIDE SEQUENCE [LARGE SCALE GENOMIC DNA]</scope>
    <source>
        <strain evidence="4 6">ATCC 29669</strain>
    </source>
</reference>
<gene>
    <name evidence="3" type="ORF">CU635_18725</name>
    <name evidence="4" type="ORF">CVD25_14510</name>
</gene>
<evidence type="ECO:0000313" key="3">
    <source>
        <dbReference type="EMBL" id="PLR80348.1"/>
    </source>
</evidence>
<proteinExistence type="predicted"/>
<protein>
    <submittedName>
        <fullName evidence="3">Glycosyl transferase family 1</fullName>
    </submittedName>
</protein>
<dbReference type="Proteomes" id="UP000235114">
    <property type="component" value="Unassembled WGS sequence"/>
</dbReference>
<dbReference type="OrthoDB" id="9802525at2"/>
<dbReference type="Gene3D" id="3.40.50.2000">
    <property type="entry name" value="Glycogen Phosphorylase B"/>
    <property type="match status" value="2"/>
</dbReference>
<evidence type="ECO:0000313" key="4">
    <source>
        <dbReference type="EMBL" id="PLR95433.1"/>
    </source>
</evidence>
<dbReference type="AlphaFoldDB" id="A0A2N5GHV4"/>
<dbReference type="Pfam" id="PF13692">
    <property type="entry name" value="Glyco_trans_1_4"/>
    <property type="match status" value="1"/>
</dbReference>
<keyword evidence="1 3" id="KW-0808">Transferase</keyword>
<dbReference type="Pfam" id="PF13439">
    <property type="entry name" value="Glyco_transf_4"/>
    <property type="match status" value="1"/>
</dbReference>
<dbReference type="InterPro" id="IPR028098">
    <property type="entry name" value="Glyco_trans_4-like_N"/>
</dbReference>
<organism evidence="3 5">
    <name type="scientific">Bacillus canaveralius</name>
    <dbReference type="NCBI Taxonomy" id="1403243"/>
    <lineage>
        <taxon>Bacteria</taxon>
        <taxon>Bacillati</taxon>
        <taxon>Bacillota</taxon>
        <taxon>Bacilli</taxon>
        <taxon>Bacillales</taxon>
        <taxon>Bacillaceae</taxon>
        <taxon>Bacillus</taxon>
    </lineage>
</organism>
<dbReference type="GO" id="GO:0009103">
    <property type="term" value="P:lipopolysaccharide biosynthetic process"/>
    <property type="evidence" value="ECO:0007669"/>
    <property type="project" value="TreeGrafter"/>
</dbReference>
<dbReference type="RefSeq" id="WP_101578893.1">
    <property type="nucleotide sequence ID" value="NZ_PGVA01000054.1"/>
</dbReference>
<comment type="caution">
    <text evidence="3">The sequence shown here is derived from an EMBL/GenBank/DDBJ whole genome shotgun (WGS) entry which is preliminary data.</text>
</comment>
<dbReference type="EMBL" id="PGVD01000038">
    <property type="protein sequence ID" value="PLR95433.1"/>
    <property type="molecule type" value="Genomic_DNA"/>
</dbReference>
<dbReference type="SUPFAM" id="SSF53756">
    <property type="entry name" value="UDP-Glycosyltransferase/glycogen phosphorylase"/>
    <property type="match status" value="1"/>
</dbReference>
<evidence type="ECO:0000313" key="6">
    <source>
        <dbReference type="Proteomes" id="UP000235114"/>
    </source>
</evidence>
<evidence type="ECO:0000256" key="1">
    <source>
        <dbReference type="ARBA" id="ARBA00022679"/>
    </source>
</evidence>
<evidence type="ECO:0000313" key="5">
    <source>
        <dbReference type="Proteomes" id="UP000234951"/>
    </source>
</evidence>
<dbReference type="CDD" id="cd03801">
    <property type="entry name" value="GT4_PimA-like"/>
    <property type="match status" value="1"/>
</dbReference>
<sequence length="391" mass="45274">MMKKILVLNHFPTVYPPTSGGTLRYFHIYNELSQYYDITLLSQTHGRKGGLFQFSSTFREYKVEKDPRHQQIMQVLQNGEATYEFSLIINVELSNHLTLYKKYFDDLYRTSDIIIHESPYMLGYDQNLGLDDKPRIYNSQNHEYALAHQIWENQKARKYLPSIYELEKKLTEDADLVFATSEIEKDNFVSMYNLDPKKVKVAPNGIHPDEWLQNKKKSNINPKAFFIGAEYPPNIEAVGYIIHHLADKCPDIEFMIAGGCCNPFSKLKKSNVHLFGRVHHKQKLKLFADVDIAINPMFTGAGVNLKTLEFLSAGIPLFSTHCGARGLNLIEEQHYIHAEKEDFAEKINQFCHDKKYLQEISSSGQKYINDNYSWGNIAKSIQEELEEIIPF</sequence>
<name>A0A2N5GHV4_9BACI</name>
<dbReference type="GO" id="GO:0016757">
    <property type="term" value="F:glycosyltransferase activity"/>
    <property type="evidence" value="ECO:0007669"/>
    <property type="project" value="TreeGrafter"/>
</dbReference>